<dbReference type="AlphaFoldDB" id="L1J8D7"/>
<evidence type="ECO:0000259" key="3">
    <source>
        <dbReference type="Pfam" id="PF14870"/>
    </source>
</evidence>
<evidence type="ECO:0000256" key="1">
    <source>
        <dbReference type="ARBA" id="ARBA00022531"/>
    </source>
</evidence>
<proteinExistence type="predicted"/>
<dbReference type="PANTHER" id="PTHR47199:SF2">
    <property type="entry name" value="PHOTOSYSTEM II STABILITY_ASSEMBLY FACTOR HCF136, CHLOROPLASTIC"/>
    <property type="match status" value="1"/>
</dbReference>
<protein>
    <recommendedName>
        <fullName evidence="3">Photosynthesis system II assembly factor Ycf48/Hcf136-like domain-containing protein</fullName>
    </recommendedName>
</protein>
<dbReference type="InterPro" id="IPR028203">
    <property type="entry name" value="PSII_CF48-like_dom"/>
</dbReference>
<dbReference type="GO" id="GO:0009523">
    <property type="term" value="C:photosystem II"/>
    <property type="evidence" value="ECO:0007669"/>
    <property type="project" value="UniProtKB-KW"/>
</dbReference>
<reference evidence="6" key="2">
    <citation type="submission" date="2012-11" db="EMBL/GenBank/DDBJ databases">
        <authorList>
            <person name="Kuo A."/>
            <person name="Curtis B.A."/>
            <person name="Tanifuji G."/>
            <person name="Burki F."/>
            <person name="Gruber A."/>
            <person name="Irimia M."/>
            <person name="Maruyama S."/>
            <person name="Arias M.C."/>
            <person name="Ball S.G."/>
            <person name="Gile G.H."/>
            <person name="Hirakawa Y."/>
            <person name="Hopkins J.F."/>
            <person name="Rensing S.A."/>
            <person name="Schmutz J."/>
            <person name="Symeonidi A."/>
            <person name="Elias M."/>
            <person name="Eveleigh R.J."/>
            <person name="Herman E.K."/>
            <person name="Klute M.J."/>
            <person name="Nakayama T."/>
            <person name="Obornik M."/>
            <person name="Reyes-Prieto A."/>
            <person name="Armbrust E.V."/>
            <person name="Aves S.J."/>
            <person name="Beiko R.G."/>
            <person name="Coutinho P."/>
            <person name="Dacks J.B."/>
            <person name="Durnford D.G."/>
            <person name="Fast N.M."/>
            <person name="Green B.R."/>
            <person name="Grisdale C."/>
            <person name="Hempe F."/>
            <person name="Henrissat B."/>
            <person name="Hoppner M.P."/>
            <person name="Ishida K.-I."/>
            <person name="Kim E."/>
            <person name="Koreny L."/>
            <person name="Kroth P.G."/>
            <person name="Liu Y."/>
            <person name="Malik S.-B."/>
            <person name="Maier U.G."/>
            <person name="McRose D."/>
            <person name="Mock T."/>
            <person name="Neilson J.A."/>
            <person name="Onodera N.T."/>
            <person name="Poole A.M."/>
            <person name="Pritham E.J."/>
            <person name="Richards T.A."/>
            <person name="Rocap G."/>
            <person name="Roy S.W."/>
            <person name="Sarai C."/>
            <person name="Schaack S."/>
            <person name="Shirato S."/>
            <person name="Slamovits C.H."/>
            <person name="Spencer D.F."/>
            <person name="Suzuki S."/>
            <person name="Worden A.Z."/>
            <person name="Zauner S."/>
            <person name="Barry K."/>
            <person name="Bell C."/>
            <person name="Bharti A.K."/>
            <person name="Crow J.A."/>
            <person name="Grimwood J."/>
            <person name="Kramer R."/>
            <person name="Lindquist E."/>
            <person name="Lucas S."/>
            <person name="Salamov A."/>
            <person name="McFadden G.I."/>
            <person name="Lane C.E."/>
            <person name="Keeling P.J."/>
            <person name="Gray M.W."/>
            <person name="Grigoriev I.V."/>
            <person name="Archibald J.M."/>
        </authorList>
    </citation>
    <scope>NUCLEOTIDE SEQUENCE</scope>
    <source>
        <strain evidence="6">CCMP2712</strain>
    </source>
</reference>
<dbReference type="KEGG" id="gtt:GUITHDRAFT_109775"/>
<sequence length="218" mass="23967">MRLTTEDLYDVNFNSALRGVAVGRNGVILSTWNGGANWQLNQDFPIHLYGVHVFRPLQIYVVGDGGSVLYTDNGGDTWNRLATIEAVDVQGKKVLPTLNAIRFTDNSNAIVVGQANFWWVTSDGGTTWTRNNLTGVPWNEQGVVMRRLALVSVCCAGGKKHRFTKSQDEIAHFLTVVAQNLSRVEFYGSYTLNLSTFVVVGNDADRGIVYSSFGASEV</sequence>
<feature type="domain" description="Photosynthesis system II assembly factor Ycf48/Hcf136-like" evidence="3">
    <location>
        <begin position="5"/>
        <end position="82"/>
    </location>
</feature>
<dbReference type="GeneID" id="17300999"/>
<dbReference type="EMBL" id="JH993005">
    <property type="protein sequence ID" value="EKX44325.1"/>
    <property type="molecule type" value="Genomic_DNA"/>
</dbReference>
<dbReference type="Proteomes" id="UP000011087">
    <property type="component" value="Unassembled WGS sequence"/>
</dbReference>
<reference evidence="5" key="3">
    <citation type="submission" date="2016-03" db="UniProtKB">
        <authorList>
            <consortium name="EnsemblProtists"/>
        </authorList>
    </citation>
    <scope>IDENTIFICATION</scope>
</reference>
<evidence type="ECO:0000313" key="4">
    <source>
        <dbReference type="EMBL" id="EKX44325.1"/>
    </source>
</evidence>
<keyword evidence="1" id="KW-0602">Photosynthesis</keyword>
<dbReference type="SUPFAM" id="SSF110296">
    <property type="entry name" value="Oligoxyloglucan reducing end-specific cellobiohydrolase"/>
    <property type="match status" value="1"/>
</dbReference>
<organism evidence="4">
    <name type="scientific">Guillardia theta (strain CCMP2712)</name>
    <name type="common">Cryptophyte</name>
    <dbReference type="NCBI Taxonomy" id="905079"/>
    <lineage>
        <taxon>Eukaryota</taxon>
        <taxon>Cryptophyceae</taxon>
        <taxon>Pyrenomonadales</taxon>
        <taxon>Geminigeraceae</taxon>
        <taxon>Guillardia</taxon>
    </lineage>
</organism>
<keyword evidence="6" id="KW-1185">Reference proteome</keyword>
<dbReference type="Gene3D" id="2.130.10.10">
    <property type="entry name" value="YVTN repeat-like/Quinoprotein amine dehydrogenase"/>
    <property type="match status" value="1"/>
</dbReference>
<dbReference type="OrthoDB" id="1878471at2759"/>
<dbReference type="InterPro" id="IPR015943">
    <property type="entry name" value="WD40/YVTN_repeat-like_dom_sf"/>
</dbReference>
<reference evidence="4 6" key="1">
    <citation type="journal article" date="2012" name="Nature">
        <title>Algal genomes reveal evolutionary mosaicism and the fate of nucleomorphs.</title>
        <authorList>
            <consortium name="DOE Joint Genome Institute"/>
            <person name="Curtis B.A."/>
            <person name="Tanifuji G."/>
            <person name="Burki F."/>
            <person name="Gruber A."/>
            <person name="Irimia M."/>
            <person name="Maruyama S."/>
            <person name="Arias M.C."/>
            <person name="Ball S.G."/>
            <person name="Gile G.H."/>
            <person name="Hirakawa Y."/>
            <person name="Hopkins J.F."/>
            <person name="Kuo A."/>
            <person name="Rensing S.A."/>
            <person name="Schmutz J."/>
            <person name="Symeonidi A."/>
            <person name="Elias M."/>
            <person name="Eveleigh R.J."/>
            <person name="Herman E.K."/>
            <person name="Klute M.J."/>
            <person name="Nakayama T."/>
            <person name="Obornik M."/>
            <person name="Reyes-Prieto A."/>
            <person name="Armbrust E.V."/>
            <person name="Aves S.J."/>
            <person name="Beiko R.G."/>
            <person name="Coutinho P."/>
            <person name="Dacks J.B."/>
            <person name="Durnford D.G."/>
            <person name="Fast N.M."/>
            <person name="Green B.R."/>
            <person name="Grisdale C.J."/>
            <person name="Hempel F."/>
            <person name="Henrissat B."/>
            <person name="Hoppner M.P."/>
            <person name="Ishida K."/>
            <person name="Kim E."/>
            <person name="Koreny L."/>
            <person name="Kroth P.G."/>
            <person name="Liu Y."/>
            <person name="Malik S.B."/>
            <person name="Maier U.G."/>
            <person name="McRose D."/>
            <person name="Mock T."/>
            <person name="Neilson J.A."/>
            <person name="Onodera N.T."/>
            <person name="Poole A.M."/>
            <person name="Pritham E.J."/>
            <person name="Richards T.A."/>
            <person name="Rocap G."/>
            <person name="Roy S.W."/>
            <person name="Sarai C."/>
            <person name="Schaack S."/>
            <person name="Shirato S."/>
            <person name="Slamovits C.H."/>
            <person name="Spencer D.F."/>
            <person name="Suzuki S."/>
            <person name="Worden A.Z."/>
            <person name="Zauner S."/>
            <person name="Barry K."/>
            <person name="Bell C."/>
            <person name="Bharti A.K."/>
            <person name="Crow J.A."/>
            <person name="Grimwood J."/>
            <person name="Kramer R."/>
            <person name="Lindquist E."/>
            <person name="Lucas S."/>
            <person name="Salamov A."/>
            <person name="McFadden G.I."/>
            <person name="Lane C.E."/>
            <person name="Keeling P.J."/>
            <person name="Gray M.W."/>
            <person name="Grigoriev I.V."/>
            <person name="Archibald J.M."/>
        </authorList>
    </citation>
    <scope>NUCLEOTIDE SEQUENCE</scope>
    <source>
        <strain evidence="4 6">CCMP2712</strain>
    </source>
</reference>
<evidence type="ECO:0000313" key="5">
    <source>
        <dbReference type="EnsemblProtists" id="EKX44325"/>
    </source>
</evidence>
<dbReference type="PaxDb" id="55529-EKX44325"/>
<name>L1J8D7_GUITC</name>
<gene>
    <name evidence="4" type="ORF">GUITHDRAFT_109775</name>
</gene>
<dbReference type="Pfam" id="PF14870">
    <property type="entry name" value="PSII_BNR"/>
    <property type="match status" value="1"/>
</dbReference>
<dbReference type="HOGENOM" id="CLU_1269000_0_0_1"/>
<keyword evidence="2" id="KW-0604">Photosystem II</keyword>
<evidence type="ECO:0000256" key="2">
    <source>
        <dbReference type="ARBA" id="ARBA00023276"/>
    </source>
</evidence>
<accession>L1J8D7</accession>
<dbReference type="RefSeq" id="XP_005831305.1">
    <property type="nucleotide sequence ID" value="XM_005831248.1"/>
</dbReference>
<dbReference type="GO" id="GO:0015979">
    <property type="term" value="P:photosynthesis"/>
    <property type="evidence" value="ECO:0007669"/>
    <property type="project" value="UniProtKB-KW"/>
</dbReference>
<dbReference type="EnsemblProtists" id="EKX44325">
    <property type="protein sequence ID" value="EKX44325"/>
    <property type="gene ID" value="GUITHDRAFT_109775"/>
</dbReference>
<dbReference type="PANTHER" id="PTHR47199">
    <property type="entry name" value="PHOTOSYSTEM II STABILITY/ASSEMBLY FACTOR HCF136, CHLOROPLASTIC"/>
    <property type="match status" value="1"/>
</dbReference>
<evidence type="ECO:0000313" key="6">
    <source>
        <dbReference type="Proteomes" id="UP000011087"/>
    </source>
</evidence>